<gene>
    <name evidence="4" type="ORF">EGY25_10375</name>
</gene>
<dbReference type="AlphaFoldDB" id="A0A4Y9RTK2"/>
<keyword evidence="1" id="KW-0732">Signal</keyword>
<feature type="chain" id="PRO_5021238052" evidence="1">
    <location>
        <begin position="26"/>
        <end position="360"/>
    </location>
</feature>
<feature type="domain" description="Carbohydrate esterase 2 N-terminal" evidence="3">
    <location>
        <begin position="36"/>
        <end position="138"/>
    </location>
</feature>
<feature type="signal peptide" evidence="1">
    <location>
        <begin position="1"/>
        <end position="25"/>
    </location>
</feature>
<protein>
    <submittedName>
        <fullName evidence="4">Lipase</fullName>
    </submittedName>
</protein>
<dbReference type="InterPro" id="IPR013830">
    <property type="entry name" value="SGNH_hydro"/>
</dbReference>
<evidence type="ECO:0000256" key="1">
    <source>
        <dbReference type="SAM" id="SignalP"/>
    </source>
</evidence>
<comment type="caution">
    <text evidence="4">The sequence shown here is derived from an EMBL/GenBank/DDBJ whole genome shotgun (WGS) entry which is preliminary data.</text>
</comment>
<dbReference type="InterPro" id="IPR036514">
    <property type="entry name" value="SGNH_hydro_sf"/>
</dbReference>
<dbReference type="InterPro" id="IPR040794">
    <property type="entry name" value="CE2_N"/>
</dbReference>
<dbReference type="OrthoDB" id="9801375at2"/>
<evidence type="ECO:0000313" key="4">
    <source>
        <dbReference type="EMBL" id="TFW12414.1"/>
    </source>
</evidence>
<proteinExistence type="predicted"/>
<accession>A0A4Y9RTK2</accession>
<evidence type="ECO:0000313" key="5">
    <source>
        <dbReference type="Proteomes" id="UP000298216"/>
    </source>
</evidence>
<organism evidence="4 5">
    <name type="scientific">Brevundimonas intermedia</name>
    <dbReference type="NCBI Taxonomy" id="74315"/>
    <lineage>
        <taxon>Bacteria</taxon>
        <taxon>Pseudomonadati</taxon>
        <taxon>Pseudomonadota</taxon>
        <taxon>Alphaproteobacteria</taxon>
        <taxon>Caulobacterales</taxon>
        <taxon>Caulobacteraceae</taxon>
        <taxon>Brevundimonas</taxon>
    </lineage>
</organism>
<dbReference type="EMBL" id="SPVH01000006">
    <property type="protein sequence ID" value="TFW12414.1"/>
    <property type="molecule type" value="Genomic_DNA"/>
</dbReference>
<dbReference type="CDD" id="cd01831">
    <property type="entry name" value="Endoglucanase_E_like"/>
    <property type="match status" value="1"/>
</dbReference>
<sequence length="360" mass="39083">MRVSKGWATLVAAVLVLAAGGQTFAQTTEPMPVNVGGRVIRDADHGLRFGWPGVYFESRFNGTGVRVRFDAPGEYLRLLVDGEEKAAFRGAGRMDLALEDLTAGDHVVRLEKQSESQTGGGRLLGFFPVGATTPLPAPARSRQIEFIGDSYTVGYGDLSMGRSCTAEEIHAWTDTQSAFGPRVARRFDADYRINAYSGYGVVRNYGGRDAGQSLPVLYPRLKPDDATAAVGDDSWRPEFIVINLGTNDFSTPLAAGEAWADEAALRDAYRRRYVAFVKDLHRTQPQARFILMGSDSFGADVEQVAAVVNAETPGLTTPVRFGGLDLQACDWHPSQADHVRLATLVEGVIATLDSEWRPAP</sequence>
<dbReference type="Gene3D" id="2.60.120.260">
    <property type="entry name" value="Galactose-binding domain-like"/>
    <property type="match status" value="1"/>
</dbReference>
<dbReference type="GO" id="GO:0052689">
    <property type="term" value="F:carboxylic ester hydrolase activity"/>
    <property type="evidence" value="ECO:0007669"/>
    <property type="project" value="InterPro"/>
</dbReference>
<evidence type="ECO:0000259" key="3">
    <source>
        <dbReference type="Pfam" id="PF17996"/>
    </source>
</evidence>
<dbReference type="SUPFAM" id="SSF52266">
    <property type="entry name" value="SGNH hydrolase"/>
    <property type="match status" value="1"/>
</dbReference>
<dbReference type="Gene3D" id="3.40.50.1110">
    <property type="entry name" value="SGNH hydrolase"/>
    <property type="match status" value="1"/>
</dbReference>
<dbReference type="PANTHER" id="PTHR37834:SF2">
    <property type="entry name" value="ESTERASE, SGNH HYDROLASE-TYPE"/>
    <property type="match status" value="1"/>
</dbReference>
<dbReference type="InterPro" id="IPR052762">
    <property type="entry name" value="PCW_deacetylase/CE"/>
</dbReference>
<dbReference type="Proteomes" id="UP000298216">
    <property type="component" value="Unassembled WGS sequence"/>
</dbReference>
<feature type="domain" description="SGNH hydrolase-type esterase" evidence="2">
    <location>
        <begin position="146"/>
        <end position="304"/>
    </location>
</feature>
<keyword evidence="5" id="KW-1185">Reference proteome</keyword>
<dbReference type="PANTHER" id="PTHR37834">
    <property type="entry name" value="GDSL-LIKE LIPASE/ACYLHYDROLASE DOMAIN PROTEIN (AFU_ORTHOLOGUE AFUA_2G00620)"/>
    <property type="match status" value="1"/>
</dbReference>
<evidence type="ECO:0000259" key="2">
    <source>
        <dbReference type="Pfam" id="PF13472"/>
    </source>
</evidence>
<dbReference type="RefSeq" id="WP_135194895.1">
    <property type="nucleotide sequence ID" value="NZ_SPVH01000006.1"/>
</dbReference>
<name>A0A4Y9RTK2_9CAUL</name>
<dbReference type="Pfam" id="PF13472">
    <property type="entry name" value="Lipase_GDSL_2"/>
    <property type="match status" value="1"/>
</dbReference>
<dbReference type="Pfam" id="PF17996">
    <property type="entry name" value="CE2_N"/>
    <property type="match status" value="1"/>
</dbReference>
<dbReference type="InterPro" id="IPR037461">
    <property type="entry name" value="CtCE2-like_dom"/>
</dbReference>
<reference evidence="4 5" key="1">
    <citation type="submission" date="2019-03" db="EMBL/GenBank/DDBJ databases">
        <title>Draft genome of Brevundimonas sp. a heavy metal resistant soil bacteria.</title>
        <authorList>
            <person name="Soto J."/>
        </authorList>
    </citation>
    <scope>NUCLEOTIDE SEQUENCE [LARGE SCALE GENOMIC DNA]</scope>
    <source>
        <strain evidence="4 5">B-10</strain>
    </source>
</reference>